<feature type="region of interest" description="Disordered" evidence="1">
    <location>
        <begin position="41"/>
        <end position="152"/>
    </location>
</feature>
<evidence type="ECO:0000256" key="1">
    <source>
        <dbReference type="SAM" id="MobiDB-lite"/>
    </source>
</evidence>
<name>K0TDT1_THAOC</name>
<feature type="compositionally biased region" description="Basic and acidic residues" evidence="1">
    <location>
        <begin position="47"/>
        <end position="64"/>
    </location>
</feature>
<protein>
    <submittedName>
        <fullName evidence="2">Uncharacterized protein</fullName>
    </submittedName>
</protein>
<organism evidence="2 3">
    <name type="scientific">Thalassiosira oceanica</name>
    <name type="common">Marine diatom</name>
    <dbReference type="NCBI Taxonomy" id="159749"/>
    <lineage>
        <taxon>Eukaryota</taxon>
        <taxon>Sar</taxon>
        <taxon>Stramenopiles</taxon>
        <taxon>Ochrophyta</taxon>
        <taxon>Bacillariophyta</taxon>
        <taxon>Coscinodiscophyceae</taxon>
        <taxon>Thalassiosirophycidae</taxon>
        <taxon>Thalassiosirales</taxon>
        <taxon>Thalassiosiraceae</taxon>
        <taxon>Thalassiosira</taxon>
    </lineage>
</organism>
<dbReference type="EMBL" id="AGNL01010986">
    <property type="protein sequence ID" value="EJK68677.1"/>
    <property type="molecule type" value="Genomic_DNA"/>
</dbReference>
<feature type="compositionally biased region" description="Basic and acidic residues" evidence="1">
    <location>
        <begin position="108"/>
        <end position="119"/>
    </location>
</feature>
<keyword evidence="3" id="KW-1185">Reference proteome</keyword>
<reference evidence="2 3" key="1">
    <citation type="journal article" date="2012" name="Genome Biol.">
        <title>Genome and low-iron response of an oceanic diatom adapted to chronic iron limitation.</title>
        <authorList>
            <person name="Lommer M."/>
            <person name="Specht M."/>
            <person name="Roy A.S."/>
            <person name="Kraemer L."/>
            <person name="Andreson R."/>
            <person name="Gutowska M.A."/>
            <person name="Wolf J."/>
            <person name="Bergner S.V."/>
            <person name="Schilhabel M.B."/>
            <person name="Klostermeier U.C."/>
            <person name="Beiko R.G."/>
            <person name="Rosenstiel P."/>
            <person name="Hippler M."/>
            <person name="Laroche J."/>
        </authorList>
    </citation>
    <scope>NUCLEOTIDE SEQUENCE [LARGE SCALE GENOMIC DNA]</scope>
    <source>
        <strain evidence="2 3">CCMP1005</strain>
    </source>
</reference>
<proteinExistence type="predicted"/>
<gene>
    <name evidence="2" type="ORF">THAOC_10122</name>
</gene>
<dbReference type="Proteomes" id="UP000266841">
    <property type="component" value="Unassembled WGS sequence"/>
</dbReference>
<evidence type="ECO:0000313" key="3">
    <source>
        <dbReference type="Proteomes" id="UP000266841"/>
    </source>
</evidence>
<evidence type="ECO:0000313" key="2">
    <source>
        <dbReference type="EMBL" id="EJK68677.1"/>
    </source>
</evidence>
<accession>K0TDT1</accession>
<feature type="region of interest" description="Disordered" evidence="1">
    <location>
        <begin position="1"/>
        <end position="29"/>
    </location>
</feature>
<comment type="caution">
    <text evidence="2">The sequence shown here is derived from an EMBL/GenBank/DDBJ whole genome shotgun (WGS) entry which is preliminary data.</text>
</comment>
<dbReference type="AlphaFoldDB" id="K0TDT1"/>
<sequence>MRKELPSGVAAEASRGPRDRRANSAGPTQAAAVICRLAVHAAASRRGTGERGRRISSDSRRGEDGGVGAGSDNARASLAGGEDDPLSWRGPASFPGGLVAAVSPLNADEGRARRGEDPRTSAGTVRPPLGGGDRLLHREQGYGYDNQPSETR</sequence>